<dbReference type="Proteomes" id="UP000604825">
    <property type="component" value="Unassembled WGS sequence"/>
</dbReference>
<dbReference type="InterPro" id="IPR044595">
    <property type="entry name" value="KMD1-4"/>
</dbReference>
<organism evidence="2 3">
    <name type="scientific">Miscanthus lutarioriparius</name>
    <dbReference type="NCBI Taxonomy" id="422564"/>
    <lineage>
        <taxon>Eukaryota</taxon>
        <taxon>Viridiplantae</taxon>
        <taxon>Streptophyta</taxon>
        <taxon>Embryophyta</taxon>
        <taxon>Tracheophyta</taxon>
        <taxon>Spermatophyta</taxon>
        <taxon>Magnoliopsida</taxon>
        <taxon>Liliopsida</taxon>
        <taxon>Poales</taxon>
        <taxon>Poaceae</taxon>
        <taxon>PACMAD clade</taxon>
        <taxon>Panicoideae</taxon>
        <taxon>Andropogonodae</taxon>
        <taxon>Andropogoneae</taxon>
        <taxon>Saccharinae</taxon>
        <taxon>Miscanthus</taxon>
    </lineage>
</organism>
<accession>A0A811Q4B5</accession>
<keyword evidence="3" id="KW-1185">Reference proteome</keyword>
<proteinExistence type="predicted"/>
<dbReference type="PANTHER" id="PTHR46407">
    <property type="entry name" value="OS02G0208700 PROTEIN"/>
    <property type="match status" value="1"/>
</dbReference>
<dbReference type="InterPro" id="IPR006652">
    <property type="entry name" value="Kelch_1"/>
</dbReference>
<dbReference type="SUPFAM" id="SSF117281">
    <property type="entry name" value="Kelch motif"/>
    <property type="match status" value="1"/>
</dbReference>
<name>A0A811Q4B5_9POAL</name>
<sequence>MEAPPATATGDLIPGLPEDMARECLLRVGFQHLPTARRVSRGWKAELESPSHHRSRRRRALLALAQAQPPLAGSGPARKYAASSAGYSFRLVLHDPAAGSWAPLPAPPGAHGHDHGGRLPLFCQLAAAGEGGPAAKLLVLGGWDPETWAPTAAVHVYDFLSGVWRRGADMPPPRRSFFACAAVGANVFIAGGHDEEKNALRSAVAYDAEADKWTPLPDMARERDEPRGVCVGGRFVVVGGYPTEAQGRFAGSAEAFDPVTWSWGPVQERVIEDGACPRTCCAAPAAAGSRMYMLRDGCIMARDAEGGGRWRMLARLPEDGRAATTVASIGDGRVVVLGAEHTVYVLSHNQTTPSWTRVAAPPEFAGHVQAACCVQI</sequence>
<dbReference type="OrthoDB" id="191037at2759"/>
<dbReference type="EMBL" id="CAJGYO010000008">
    <property type="protein sequence ID" value="CAD6251459.1"/>
    <property type="molecule type" value="Genomic_DNA"/>
</dbReference>
<dbReference type="SMART" id="SM00612">
    <property type="entry name" value="Kelch"/>
    <property type="match status" value="2"/>
</dbReference>
<gene>
    <name evidence="2" type="ORF">NCGR_LOCUS35203</name>
</gene>
<evidence type="ECO:0000259" key="1">
    <source>
        <dbReference type="Pfam" id="PF00646"/>
    </source>
</evidence>
<dbReference type="InterPro" id="IPR036047">
    <property type="entry name" value="F-box-like_dom_sf"/>
</dbReference>
<protein>
    <recommendedName>
        <fullName evidence="1">F-box domain-containing protein</fullName>
    </recommendedName>
</protein>
<evidence type="ECO:0000313" key="2">
    <source>
        <dbReference type="EMBL" id="CAD6251459.1"/>
    </source>
</evidence>
<dbReference type="Pfam" id="PF01344">
    <property type="entry name" value="Kelch_1"/>
    <property type="match status" value="2"/>
</dbReference>
<comment type="caution">
    <text evidence="2">The sequence shown here is derived from an EMBL/GenBank/DDBJ whole genome shotgun (WGS) entry which is preliminary data.</text>
</comment>
<evidence type="ECO:0000313" key="3">
    <source>
        <dbReference type="Proteomes" id="UP000604825"/>
    </source>
</evidence>
<feature type="domain" description="F-box" evidence="1">
    <location>
        <begin position="14"/>
        <end position="49"/>
    </location>
</feature>
<dbReference type="InterPro" id="IPR015915">
    <property type="entry name" value="Kelch-typ_b-propeller"/>
</dbReference>
<dbReference type="InterPro" id="IPR001810">
    <property type="entry name" value="F-box_dom"/>
</dbReference>
<dbReference type="Gene3D" id="2.120.10.80">
    <property type="entry name" value="Kelch-type beta propeller"/>
    <property type="match status" value="1"/>
</dbReference>
<dbReference type="GO" id="GO:0080037">
    <property type="term" value="P:negative regulation of cytokinin-activated signaling pathway"/>
    <property type="evidence" value="ECO:0007669"/>
    <property type="project" value="InterPro"/>
</dbReference>
<dbReference type="PANTHER" id="PTHR46407:SF3">
    <property type="entry name" value="OS02G0208700 PROTEIN"/>
    <property type="match status" value="1"/>
</dbReference>
<dbReference type="AlphaFoldDB" id="A0A811Q4B5"/>
<dbReference type="Pfam" id="PF00646">
    <property type="entry name" value="F-box"/>
    <property type="match status" value="1"/>
</dbReference>
<reference evidence="2" key="1">
    <citation type="submission" date="2020-10" db="EMBL/GenBank/DDBJ databases">
        <authorList>
            <person name="Han B."/>
            <person name="Lu T."/>
            <person name="Zhao Q."/>
            <person name="Huang X."/>
            <person name="Zhao Y."/>
        </authorList>
    </citation>
    <scope>NUCLEOTIDE SEQUENCE</scope>
</reference>
<dbReference type="GO" id="GO:2000762">
    <property type="term" value="P:regulation of phenylpropanoid metabolic process"/>
    <property type="evidence" value="ECO:0007669"/>
    <property type="project" value="InterPro"/>
</dbReference>
<dbReference type="SUPFAM" id="SSF81383">
    <property type="entry name" value="F-box domain"/>
    <property type="match status" value="1"/>
</dbReference>